<dbReference type="PANTHER" id="PTHR34853">
    <property type="match status" value="1"/>
</dbReference>
<dbReference type="Gene3D" id="3.40.50.1820">
    <property type="entry name" value="alpha/beta hydrolase"/>
    <property type="match status" value="1"/>
</dbReference>
<dbReference type="PIRSF" id="PIRSF029171">
    <property type="entry name" value="Esterase_LipA"/>
    <property type="match status" value="1"/>
</dbReference>
<proteinExistence type="predicted"/>
<comment type="caution">
    <text evidence="1">The sequence shown here is derived from an EMBL/GenBank/DDBJ whole genome shotgun (WGS) entry which is preliminary data.</text>
</comment>
<dbReference type="EMBL" id="JAHESD010000002">
    <property type="protein sequence ID" value="MBT1701931.1"/>
    <property type="molecule type" value="Genomic_DNA"/>
</dbReference>
<dbReference type="InterPro" id="IPR029058">
    <property type="entry name" value="AB_hydrolase_fold"/>
</dbReference>
<dbReference type="PANTHER" id="PTHR34853:SF1">
    <property type="entry name" value="LIPASE 5"/>
    <property type="match status" value="1"/>
</dbReference>
<keyword evidence="2" id="KW-1185">Reference proteome</keyword>
<dbReference type="Proteomes" id="UP000772618">
    <property type="component" value="Unassembled WGS sequence"/>
</dbReference>
<dbReference type="Gene3D" id="1.10.260.160">
    <property type="match status" value="1"/>
</dbReference>
<reference evidence="1 2" key="1">
    <citation type="submission" date="2021-05" db="EMBL/GenBank/DDBJ databases">
        <title>A Polyphasic approach of four new species of the genus Ohtaekwangia: Ohtaekwangia histidinii sp. nov., Ohtaekwangia cretensis sp. nov., Ohtaekwangia indiensis sp. nov., Ohtaekwangia reichenbachii sp. nov. from diverse environment.</title>
        <authorList>
            <person name="Octaviana S."/>
        </authorList>
    </citation>
    <scope>NUCLEOTIDE SEQUENCE [LARGE SCALE GENOMIC DNA]</scope>
    <source>
        <strain evidence="1 2">PWU20</strain>
    </source>
</reference>
<accession>A0ABS5VKM9</accession>
<organism evidence="1 2">
    <name type="scientific">Chryseosolibacter indicus</name>
    <dbReference type="NCBI Taxonomy" id="2782351"/>
    <lineage>
        <taxon>Bacteria</taxon>
        <taxon>Pseudomonadati</taxon>
        <taxon>Bacteroidota</taxon>
        <taxon>Cytophagia</taxon>
        <taxon>Cytophagales</taxon>
        <taxon>Chryseotaleaceae</taxon>
        <taxon>Chryseosolibacter</taxon>
    </lineage>
</organism>
<dbReference type="SUPFAM" id="SSF53474">
    <property type="entry name" value="alpha/beta-Hydrolases"/>
    <property type="match status" value="1"/>
</dbReference>
<name>A0ABS5VKM9_9BACT</name>
<dbReference type="Pfam" id="PF03583">
    <property type="entry name" value="LIP"/>
    <property type="match status" value="1"/>
</dbReference>
<sequence>MILSVLFFSCQDDTASEKPAEKKYFISAEETADIPLETLKALTTSLGQPDIAALLKYSIKSYTIVYETTFKGEPIQASGLLIIPQGLTADAPIISVQHGTTFVKSDAPSLGAFTGMELFASAGYISLVPDFIGYGKSASVFHPYYDKDHSAFAVVDMIKSAKEFLASKKIGFNEKLFLAGYSEGGYVTLAAAKEIETNPSHNLKLTAVAAGAGGYDLNEMLKGITTSTYYSYPSYLAFVMMSYNNTYNWNKPLNYFFKQQYADALNQYMNGEYGGSFINQKLTTDLNSLFNADFYSRLKQPQGEPELKQALANNSIVGWNTATPIRLYHGSKDEIIPYQNSESTLKSFREAGNNNVTLTIIPQATHGSGLQPMLQNVIPWFLSL</sequence>
<evidence type="ECO:0000313" key="2">
    <source>
        <dbReference type="Proteomes" id="UP000772618"/>
    </source>
</evidence>
<protein>
    <submittedName>
        <fullName evidence="1">Lipase family protein</fullName>
    </submittedName>
</protein>
<dbReference type="InterPro" id="IPR005152">
    <property type="entry name" value="Lipase_secreted"/>
</dbReference>
<gene>
    <name evidence="1" type="ORF">KK060_01490</name>
</gene>
<evidence type="ECO:0000313" key="1">
    <source>
        <dbReference type="EMBL" id="MBT1701931.1"/>
    </source>
</evidence>